<keyword evidence="2" id="KW-0677">Repeat</keyword>
<evidence type="ECO:0000256" key="3">
    <source>
        <dbReference type="ARBA" id="ARBA00022771"/>
    </source>
</evidence>
<feature type="region of interest" description="Disordered" evidence="6">
    <location>
        <begin position="305"/>
        <end position="336"/>
    </location>
</feature>
<evidence type="ECO:0000256" key="5">
    <source>
        <dbReference type="PROSITE-ProRule" id="PRU00042"/>
    </source>
</evidence>
<feature type="region of interest" description="Disordered" evidence="6">
    <location>
        <begin position="90"/>
        <end position="113"/>
    </location>
</feature>
<dbReference type="Proteomes" id="UP000557566">
    <property type="component" value="Unassembled WGS sequence"/>
</dbReference>
<dbReference type="PROSITE" id="PS00028">
    <property type="entry name" value="ZINC_FINGER_C2H2_1"/>
    <property type="match status" value="1"/>
</dbReference>
<feature type="region of interest" description="Disordered" evidence="6">
    <location>
        <begin position="119"/>
        <end position="138"/>
    </location>
</feature>
<reference evidence="8 9" key="1">
    <citation type="journal article" date="2020" name="Genome Biol. Evol.">
        <title>A new high-quality draft genome assembly of the Chinese cordyceps Ophiocordyceps sinensis.</title>
        <authorList>
            <person name="Shu R."/>
            <person name="Zhang J."/>
            <person name="Meng Q."/>
            <person name="Zhang H."/>
            <person name="Zhou G."/>
            <person name="Li M."/>
            <person name="Wu P."/>
            <person name="Zhao Y."/>
            <person name="Chen C."/>
            <person name="Qin Q."/>
        </authorList>
    </citation>
    <scope>NUCLEOTIDE SEQUENCE [LARGE SCALE GENOMIC DNA]</scope>
    <source>
        <strain evidence="8 9">IOZ07</strain>
    </source>
</reference>
<evidence type="ECO:0000256" key="2">
    <source>
        <dbReference type="ARBA" id="ARBA00022737"/>
    </source>
</evidence>
<evidence type="ECO:0000313" key="9">
    <source>
        <dbReference type="Proteomes" id="UP000557566"/>
    </source>
</evidence>
<dbReference type="PROSITE" id="PS50157">
    <property type="entry name" value="ZINC_FINGER_C2H2_2"/>
    <property type="match status" value="1"/>
</dbReference>
<sequence>MRSALRWFQGAEDRDEQQHWGSCRGATADPSAVAPCDGASATAWASNPGSSSTDSDLAACFSAATSASAFVPVSTPASAHADSPASLINSTASLTQSPSPQPATPPDISFLGPTKSSGFAPSIAIDTPRRDEASSSSLNCRIPSGFSDDDLANMPTGALDASAIDHGRHDSFVSAGPKPITMNNQNCDSVNRNRRESLAESLMGGVSWGGISFGSFVRDDIMMLGTSPSPHGAPQSSFHSSSYLPKLERKFMRDFTCCGKILVDFHVLLQHYEEAHTQSSPNPSRNNAFSQFCHVGMAGAPTLSTLRKTPGSGQMLAQSSIQPGQQRSSGSGFQMAGAQISGADSGQMGPSMSSNMHDDMDAVADMEMDDAVGDMELDDSNKMHQTRQLFGQQQRPQLNMNTSGLTQGLRTSQPPTPAAASFGLQHNPTVSSVNTPTLTTHQQLPQQHQRVVGMDDMDEDLPGMPLGGGNGADIGDGHLGFTTNGNNNESNFCINDPGKHLFSPNSAAPAGNRTIQQQLAALGLQQGQFADPETNEVLLQRLQSLMMPEEHKPFKCPVVGCEKAYKNQNGLKYHKKHGHRTQQLHDNGDKTFSIVNPETSAPYPGTLGMEKEKPFNCEICGKRYKNLNGLKYHKTHSLPCNPEQLQAFQALAAGLVLPGLAEDQAMQQ</sequence>
<dbReference type="GO" id="GO:0008270">
    <property type="term" value="F:zinc ion binding"/>
    <property type="evidence" value="ECO:0007669"/>
    <property type="project" value="UniProtKB-KW"/>
</dbReference>
<evidence type="ECO:0000259" key="7">
    <source>
        <dbReference type="PROSITE" id="PS50157"/>
    </source>
</evidence>
<dbReference type="GO" id="GO:0005634">
    <property type="term" value="C:nucleus"/>
    <property type="evidence" value="ECO:0007669"/>
    <property type="project" value="TreeGrafter"/>
</dbReference>
<dbReference type="SMART" id="SM00355">
    <property type="entry name" value="ZnF_C2H2"/>
    <property type="match status" value="2"/>
</dbReference>
<dbReference type="OrthoDB" id="3269380at2759"/>
<keyword evidence="9" id="KW-1185">Reference proteome</keyword>
<keyword evidence="4" id="KW-0862">Zinc</keyword>
<comment type="caution">
    <text evidence="8">The sequence shown here is derived from an EMBL/GenBank/DDBJ whole genome shotgun (WGS) entry which is preliminary data.</text>
</comment>
<evidence type="ECO:0000313" key="8">
    <source>
        <dbReference type="EMBL" id="KAF4504291.1"/>
    </source>
</evidence>
<gene>
    <name evidence="8" type="ORF">G6O67_008458</name>
</gene>
<dbReference type="PANTHER" id="PTHR23057">
    <property type="entry name" value="JUXTAPOSED WITH ANOTHER ZINC FINGER PROTEIN 1"/>
    <property type="match status" value="1"/>
</dbReference>
<dbReference type="InterPro" id="IPR013087">
    <property type="entry name" value="Znf_C2H2_type"/>
</dbReference>
<keyword evidence="1" id="KW-0479">Metal-binding</keyword>
<dbReference type="Gene3D" id="3.30.160.60">
    <property type="entry name" value="Classic Zinc Finger"/>
    <property type="match status" value="2"/>
</dbReference>
<dbReference type="EMBL" id="JAAVMX010000011">
    <property type="protein sequence ID" value="KAF4504291.1"/>
    <property type="molecule type" value="Genomic_DNA"/>
</dbReference>
<feature type="region of interest" description="Disordered" evidence="6">
    <location>
        <begin position="1"/>
        <end position="48"/>
    </location>
</feature>
<keyword evidence="3 5" id="KW-0863">Zinc-finger</keyword>
<feature type="compositionally biased region" description="Polar residues" evidence="6">
    <location>
        <begin position="305"/>
        <end position="332"/>
    </location>
</feature>
<dbReference type="PANTHER" id="PTHR23057:SF0">
    <property type="entry name" value="JUXTAPOSED WITH ANOTHER ZINC FINGER PROTEIN 1"/>
    <property type="match status" value="1"/>
</dbReference>
<dbReference type="InterPro" id="IPR036236">
    <property type="entry name" value="Znf_C2H2_sf"/>
</dbReference>
<protein>
    <recommendedName>
        <fullName evidence="7">C2H2-type domain-containing protein</fullName>
    </recommendedName>
</protein>
<dbReference type="InterPro" id="IPR051580">
    <property type="entry name" value="ZnF-Chromatin_assoc"/>
</dbReference>
<evidence type="ECO:0000256" key="1">
    <source>
        <dbReference type="ARBA" id="ARBA00022723"/>
    </source>
</evidence>
<organism evidence="8 9">
    <name type="scientific">Ophiocordyceps sinensis</name>
    <dbReference type="NCBI Taxonomy" id="72228"/>
    <lineage>
        <taxon>Eukaryota</taxon>
        <taxon>Fungi</taxon>
        <taxon>Dikarya</taxon>
        <taxon>Ascomycota</taxon>
        <taxon>Pezizomycotina</taxon>
        <taxon>Sordariomycetes</taxon>
        <taxon>Hypocreomycetidae</taxon>
        <taxon>Hypocreales</taxon>
        <taxon>Ophiocordycipitaceae</taxon>
        <taxon>Ophiocordyceps</taxon>
    </lineage>
</organism>
<evidence type="ECO:0000256" key="4">
    <source>
        <dbReference type="ARBA" id="ARBA00022833"/>
    </source>
</evidence>
<accession>A0A8H4LSV4</accession>
<dbReference type="AlphaFoldDB" id="A0A8H4LSV4"/>
<name>A0A8H4LSV4_9HYPO</name>
<dbReference type="SUPFAM" id="SSF57667">
    <property type="entry name" value="beta-beta-alpha zinc fingers"/>
    <property type="match status" value="1"/>
</dbReference>
<feature type="domain" description="C2H2-type" evidence="7">
    <location>
        <begin position="554"/>
        <end position="584"/>
    </location>
</feature>
<proteinExistence type="predicted"/>
<evidence type="ECO:0000256" key="6">
    <source>
        <dbReference type="SAM" id="MobiDB-lite"/>
    </source>
</evidence>